<proteinExistence type="predicted"/>
<protein>
    <submittedName>
        <fullName evidence="1">Uncharacterized protein</fullName>
    </submittedName>
</protein>
<reference evidence="1" key="1">
    <citation type="submission" date="2020-10" db="EMBL/GenBank/DDBJ databases">
        <title>Dehalococcoides mccartyi of a TCE/Cr reducing biochatode.</title>
        <authorList>
            <person name="Matturro B."/>
        </authorList>
    </citation>
    <scope>NUCLEOTIDE SEQUENCE</scope>
    <source>
        <strain evidence="1">Bin4</strain>
    </source>
</reference>
<dbReference type="AlphaFoldDB" id="A0A843APN1"/>
<gene>
    <name evidence="1" type="ORF">ISP01_08660</name>
</gene>
<organism evidence="1 2">
    <name type="scientific">Methanobrevibacter arboriphilus</name>
    <dbReference type="NCBI Taxonomy" id="39441"/>
    <lineage>
        <taxon>Archaea</taxon>
        <taxon>Methanobacteriati</taxon>
        <taxon>Methanobacteriota</taxon>
        <taxon>Methanomada group</taxon>
        <taxon>Methanobacteria</taxon>
        <taxon>Methanobacteriales</taxon>
        <taxon>Methanobacteriaceae</taxon>
        <taxon>Methanobrevibacter</taxon>
    </lineage>
</organism>
<dbReference type="EMBL" id="JADIIN010000068">
    <property type="protein sequence ID" value="MBF4469458.1"/>
    <property type="molecule type" value="Genomic_DNA"/>
</dbReference>
<evidence type="ECO:0000313" key="2">
    <source>
        <dbReference type="Proteomes" id="UP000658733"/>
    </source>
</evidence>
<dbReference type="Proteomes" id="UP000658733">
    <property type="component" value="Unassembled WGS sequence"/>
</dbReference>
<dbReference type="RefSeq" id="WP_278523970.1">
    <property type="nucleotide sequence ID" value="NZ_JADIIN010000068.1"/>
</dbReference>
<evidence type="ECO:0000313" key="1">
    <source>
        <dbReference type="EMBL" id="MBF4469458.1"/>
    </source>
</evidence>
<accession>A0A843APN1</accession>
<sequence length="142" mass="17085">MIDGIIDILIRNLKGVNLNKSRNPEFKVWKSNIHYKRKNKFLGCFNDPYSASLVYWLVKEEIHSNKFEDRYIYRLNGRYYIRKIHYGKLQLLISFEKIENARAERDLLEKYDWNLEKVCECADETIEDKIIFNNRIVGVKSC</sequence>
<comment type="caution">
    <text evidence="1">The sequence shown here is derived from an EMBL/GenBank/DDBJ whole genome shotgun (WGS) entry which is preliminary data.</text>
</comment>
<name>A0A843APN1_METAZ</name>